<evidence type="ECO:0000313" key="12">
    <source>
        <dbReference type="Proteomes" id="UP000245166"/>
    </source>
</evidence>
<dbReference type="GO" id="GO:0015035">
    <property type="term" value="F:protein-disulfide reductase activity"/>
    <property type="evidence" value="ECO:0007669"/>
    <property type="project" value="UniProtKB-UniRule"/>
</dbReference>
<dbReference type="PANTHER" id="PTHR45663:SF11">
    <property type="entry name" value="GEO12009P1"/>
    <property type="match status" value="1"/>
</dbReference>
<dbReference type="InterPro" id="IPR036249">
    <property type="entry name" value="Thioredoxin-like_sf"/>
</dbReference>
<feature type="active site" description="Nucleophile" evidence="8">
    <location>
        <position position="32"/>
    </location>
</feature>
<protein>
    <recommendedName>
        <fullName evidence="6 7">Thioredoxin</fullName>
    </recommendedName>
</protein>
<organism evidence="11 12">
    <name type="scientific">Serinibacter arcticus</name>
    <dbReference type="NCBI Taxonomy" id="1655435"/>
    <lineage>
        <taxon>Bacteria</taxon>
        <taxon>Bacillati</taxon>
        <taxon>Actinomycetota</taxon>
        <taxon>Actinomycetes</taxon>
        <taxon>Micrococcales</taxon>
        <taxon>Beutenbergiaceae</taxon>
        <taxon>Serinibacter</taxon>
    </lineage>
</organism>
<feature type="site" description="Deprotonates C-terminal active site Cys" evidence="8">
    <location>
        <position position="26"/>
    </location>
</feature>
<feature type="disulfide bond" description="Redox-active" evidence="9">
    <location>
        <begin position="32"/>
        <end position="35"/>
    </location>
</feature>
<feature type="site" description="Contributes to redox potential value" evidence="8">
    <location>
        <position position="33"/>
    </location>
</feature>
<dbReference type="GO" id="GO:0005829">
    <property type="term" value="C:cytosol"/>
    <property type="evidence" value="ECO:0007669"/>
    <property type="project" value="TreeGrafter"/>
</dbReference>
<proteinExistence type="inferred from homology"/>
<keyword evidence="4 9" id="KW-1015">Disulfide bond</keyword>
<evidence type="ECO:0000256" key="8">
    <source>
        <dbReference type="PIRSR" id="PIRSR000077-1"/>
    </source>
</evidence>
<evidence type="ECO:0000256" key="2">
    <source>
        <dbReference type="ARBA" id="ARBA00022448"/>
    </source>
</evidence>
<comment type="caution">
    <text evidence="11">The sequence shown here is derived from an EMBL/GenBank/DDBJ whole genome shotgun (WGS) entry which is preliminary data.</text>
</comment>
<name>A0A2U1ZW04_9MICO</name>
<evidence type="ECO:0000256" key="6">
    <source>
        <dbReference type="NCBIfam" id="TIGR01068"/>
    </source>
</evidence>
<reference evidence="11 12" key="1">
    <citation type="submission" date="2018-03" db="EMBL/GenBank/DDBJ databases">
        <title>Genome assembly of novel Miniimonas species PCH200.</title>
        <authorList>
            <person name="Thakur V."/>
            <person name="Kumar V."/>
            <person name="Singh D."/>
        </authorList>
    </citation>
    <scope>NUCLEOTIDE SEQUENCE [LARGE SCALE GENOMIC DNA]</scope>
    <source>
        <strain evidence="11 12">PCH200</strain>
    </source>
</reference>
<dbReference type="Gene3D" id="3.40.30.10">
    <property type="entry name" value="Glutaredoxin"/>
    <property type="match status" value="1"/>
</dbReference>
<evidence type="ECO:0000256" key="9">
    <source>
        <dbReference type="PIRSR" id="PIRSR000077-4"/>
    </source>
</evidence>
<dbReference type="EMBL" id="PYHR01000002">
    <property type="protein sequence ID" value="PWD51120.1"/>
    <property type="molecule type" value="Genomic_DNA"/>
</dbReference>
<feature type="active site" description="Nucleophile" evidence="8">
    <location>
        <position position="35"/>
    </location>
</feature>
<feature type="site" description="Contributes to redox potential value" evidence="8">
    <location>
        <position position="34"/>
    </location>
</feature>
<evidence type="ECO:0000313" key="11">
    <source>
        <dbReference type="EMBL" id="PWD51120.1"/>
    </source>
</evidence>
<dbReference type="PANTHER" id="PTHR45663">
    <property type="entry name" value="GEO12009P1"/>
    <property type="match status" value="1"/>
</dbReference>
<sequence length="109" mass="11761">MTTINDVTDETFASEVLDAPGVVLVDFWASWCRPCTQVEPVLAELATELEGRVRVVKLDADENPLTVQRFGITSLPTLMIVADGQVVTQLIGARPKAAIREALTSHVAA</sequence>
<dbReference type="RefSeq" id="WP_109229501.1">
    <property type="nucleotide sequence ID" value="NZ_PYHR01000002.1"/>
</dbReference>
<dbReference type="CDD" id="cd02947">
    <property type="entry name" value="TRX_family"/>
    <property type="match status" value="1"/>
</dbReference>
<dbReference type="PROSITE" id="PS51352">
    <property type="entry name" value="THIOREDOXIN_2"/>
    <property type="match status" value="1"/>
</dbReference>
<dbReference type="AlphaFoldDB" id="A0A2U1ZW04"/>
<keyword evidence="3" id="KW-0249">Electron transport</keyword>
<dbReference type="FunFam" id="3.40.30.10:FF:000001">
    <property type="entry name" value="Thioredoxin"/>
    <property type="match status" value="1"/>
</dbReference>
<comment type="similarity">
    <text evidence="1 7">Belongs to the thioredoxin family.</text>
</comment>
<evidence type="ECO:0000256" key="5">
    <source>
        <dbReference type="ARBA" id="ARBA00023284"/>
    </source>
</evidence>
<accession>A0A2U1ZW04</accession>
<evidence type="ECO:0000259" key="10">
    <source>
        <dbReference type="PROSITE" id="PS51352"/>
    </source>
</evidence>
<dbReference type="OrthoDB" id="9790390at2"/>
<dbReference type="InterPro" id="IPR005746">
    <property type="entry name" value="Thioredoxin"/>
</dbReference>
<evidence type="ECO:0000256" key="3">
    <source>
        <dbReference type="ARBA" id="ARBA00022982"/>
    </source>
</evidence>
<keyword evidence="2" id="KW-0813">Transport</keyword>
<dbReference type="GO" id="GO:0045454">
    <property type="term" value="P:cell redox homeostasis"/>
    <property type="evidence" value="ECO:0007669"/>
    <property type="project" value="TreeGrafter"/>
</dbReference>
<dbReference type="Proteomes" id="UP000245166">
    <property type="component" value="Unassembled WGS sequence"/>
</dbReference>
<evidence type="ECO:0000256" key="4">
    <source>
        <dbReference type="ARBA" id="ARBA00023157"/>
    </source>
</evidence>
<feature type="domain" description="Thioredoxin" evidence="10">
    <location>
        <begin position="1"/>
        <end position="108"/>
    </location>
</feature>
<dbReference type="PRINTS" id="PR00421">
    <property type="entry name" value="THIOREDOXIN"/>
</dbReference>
<keyword evidence="12" id="KW-1185">Reference proteome</keyword>
<dbReference type="NCBIfam" id="TIGR01068">
    <property type="entry name" value="thioredoxin"/>
    <property type="match status" value="1"/>
</dbReference>
<evidence type="ECO:0000256" key="1">
    <source>
        <dbReference type="ARBA" id="ARBA00008987"/>
    </source>
</evidence>
<dbReference type="InterPro" id="IPR013766">
    <property type="entry name" value="Thioredoxin_domain"/>
</dbReference>
<keyword evidence="5 9" id="KW-0676">Redox-active center</keyword>
<evidence type="ECO:0000256" key="7">
    <source>
        <dbReference type="PIRNR" id="PIRNR000077"/>
    </source>
</evidence>
<gene>
    <name evidence="11" type="primary">trxA</name>
    <name evidence="11" type="ORF">C8046_11155</name>
</gene>
<dbReference type="PIRSF" id="PIRSF000077">
    <property type="entry name" value="Thioredoxin"/>
    <property type="match status" value="1"/>
</dbReference>
<dbReference type="Pfam" id="PF00085">
    <property type="entry name" value="Thioredoxin"/>
    <property type="match status" value="1"/>
</dbReference>
<dbReference type="SUPFAM" id="SSF52833">
    <property type="entry name" value="Thioredoxin-like"/>
    <property type="match status" value="1"/>
</dbReference>